<reference evidence="2" key="1">
    <citation type="journal article" date="2023" name="DNA Res.">
        <title>Chromosome-level genome assembly of Phrynocephalus forsythii using third-generation DNA sequencing and Hi-C analysis.</title>
        <authorList>
            <person name="Qi Y."/>
            <person name="Zhao W."/>
            <person name="Zhao Y."/>
            <person name="Niu C."/>
            <person name="Cao S."/>
            <person name="Zhang Y."/>
        </authorList>
    </citation>
    <scope>NUCLEOTIDE SEQUENCE</scope>
    <source>
        <tissue evidence="2">Muscle</tissue>
    </source>
</reference>
<feature type="compositionally biased region" description="Basic and acidic residues" evidence="1">
    <location>
        <begin position="104"/>
        <end position="128"/>
    </location>
</feature>
<dbReference type="AlphaFoldDB" id="A0A9Q0XUL1"/>
<protein>
    <submittedName>
        <fullName evidence="2">Uncharacterized protein</fullName>
    </submittedName>
</protein>
<feature type="region of interest" description="Disordered" evidence="1">
    <location>
        <begin position="18"/>
        <end position="128"/>
    </location>
</feature>
<dbReference type="Proteomes" id="UP001142489">
    <property type="component" value="Unassembled WGS sequence"/>
</dbReference>
<feature type="compositionally biased region" description="Acidic residues" evidence="1">
    <location>
        <begin position="56"/>
        <end position="65"/>
    </location>
</feature>
<feature type="compositionally biased region" description="Basic residues" evidence="1">
    <location>
        <begin position="31"/>
        <end position="40"/>
    </location>
</feature>
<comment type="caution">
    <text evidence="2">The sequence shown here is derived from an EMBL/GenBank/DDBJ whole genome shotgun (WGS) entry which is preliminary data.</text>
</comment>
<evidence type="ECO:0000313" key="2">
    <source>
        <dbReference type="EMBL" id="KAJ7329618.1"/>
    </source>
</evidence>
<gene>
    <name evidence="2" type="ORF">JRQ81_015792</name>
</gene>
<accession>A0A9Q0XUL1</accession>
<name>A0A9Q0XUL1_9SAUR</name>
<proteinExistence type="predicted"/>
<dbReference type="EMBL" id="JAPFRF010000006">
    <property type="protein sequence ID" value="KAJ7329618.1"/>
    <property type="molecule type" value="Genomic_DNA"/>
</dbReference>
<organism evidence="2 3">
    <name type="scientific">Phrynocephalus forsythii</name>
    <dbReference type="NCBI Taxonomy" id="171643"/>
    <lineage>
        <taxon>Eukaryota</taxon>
        <taxon>Metazoa</taxon>
        <taxon>Chordata</taxon>
        <taxon>Craniata</taxon>
        <taxon>Vertebrata</taxon>
        <taxon>Euteleostomi</taxon>
        <taxon>Lepidosauria</taxon>
        <taxon>Squamata</taxon>
        <taxon>Bifurcata</taxon>
        <taxon>Unidentata</taxon>
        <taxon>Episquamata</taxon>
        <taxon>Toxicofera</taxon>
        <taxon>Iguania</taxon>
        <taxon>Acrodonta</taxon>
        <taxon>Agamidae</taxon>
        <taxon>Agaminae</taxon>
        <taxon>Phrynocephalus</taxon>
    </lineage>
</organism>
<sequence>MGKDMKQVISFFRQMTARVTPFPADQGEGKKQRKVRRRLPKISITAERLPTITEEKGEEVDEEQRGEDNPLQSILKEESDSLRTIPEEEEQEGQEGGQGQGQGKQEEQDPGEEHSPLPNTHEQKTSKDKYIFAWMLYPTWAWL</sequence>
<evidence type="ECO:0000313" key="3">
    <source>
        <dbReference type="Proteomes" id="UP001142489"/>
    </source>
</evidence>
<evidence type="ECO:0000256" key="1">
    <source>
        <dbReference type="SAM" id="MobiDB-lite"/>
    </source>
</evidence>
<keyword evidence="3" id="KW-1185">Reference proteome</keyword>